<evidence type="ECO:0000256" key="5">
    <source>
        <dbReference type="ARBA" id="ARBA00023237"/>
    </source>
</evidence>
<comment type="similarity">
    <text evidence="2">Belongs to the SusD family.</text>
</comment>
<feature type="domain" description="RagB/SusD" evidence="6">
    <location>
        <begin position="338"/>
        <end position="464"/>
    </location>
</feature>
<protein>
    <submittedName>
        <fullName evidence="8">Starch-binding associating with outer membrane</fullName>
    </submittedName>
</protein>
<evidence type="ECO:0000256" key="2">
    <source>
        <dbReference type="ARBA" id="ARBA00006275"/>
    </source>
</evidence>
<evidence type="ECO:0000313" key="8">
    <source>
        <dbReference type="EMBL" id="AXJ01874.1"/>
    </source>
</evidence>
<comment type="subcellular location">
    <subcellularLocation>
        <location evidence="1">Cell outer membrane</location>
    </subcellularLocation>
</comment>
<dbReference type="Proteomes" id="UP000254808">
    <property type="component" value="Chromosome"/>
</dbReference>
<dbReference type="Pfam" id="PF07980">
    <property type="entry name" value="SusD_RagB"/>
    <property type="match status" value="1"/>
</dbReference>
<dbReference type="InterPro" id="IPR033985">
    <property type="entry name" value="SusD-like_N"/>
</dbReference>
<keyword evidence="5" id="KW-0998">Cell outer membrane</keyword>
<evidence type="ECO:0000256" key="3">
    <source>
        <dbReference type="ARBA" id="ARBA00022729"/>
    </source>
</evidence>
<dbReference type="Gene3D" id="1.25.40.390">
    <property type="match status" value="1"/>
</dbReference>
<gene>
    <name evidence="8" type="ORF">CYPRO_2632</name>
</gene>
<keyword evidence="9" id="KW-1185">Reference proteome</keyword>
<sequence>MKRILLAITTGTLLMLLISACDLLETEPTISVSSDQVTTTVSGMEAILISAYDRLRAENLYRYWIMGAPEILADNSQLHPINSGRFSGQAENQVGSHFTTGVWSTAYRLINEANIIIDAIERTETTQATRDRIKGEAFFLRGMAYHELHRVYAYEPNHPRLSTWGEGVIIRTTPTLGLSQADLRARSSVAEGYQLMESDFLQAIELLNGNDRGSVQFANLAAAHAGLARVYLYWERWAEAYEHAGLALENAIGNLTDYSSGANIFDMLPNPEAIFELSFDNTHGSSGSMNAVTSPPPGWFDLLPSDELLALYSEDDLRNNLFAVHTDGFPYILKYPGTVGQNTDNIVVFRIPEMMLIQAEAAYELGQESAAIGHLETLRAARGLEAYETALTGQALFDEIFDERRRELAFEGHRWFDLKRRAMEVPKPSSTFLSPIGFDDFRILAPLSSTQVENNPLLNQNPGY</sequence>
<dbReference type="AlphaFoldDB" id="A0A345UN22"/>
<keyword evidence="4" id="KW-0472">Membrane</keyword>
<keyword evidence="3" id="KW-0732">Signal</keyword>
<dbReference type="Pfam" id="PF14322">
    <property type="entry name" value="SusD-like_3"/>
    <property type="match status" value="1"/>
</dbReference>
<evidence type="ECO:0000313" key="9">
    <source>
        <dbReference type="Proteomes" id="UP000254808"/>
    </source>
</evidence>
<dbReference type="PROSITE" id="PS51257">
    <property type="entry name" value="PROKAR_LIPOPROTEIN"/>
    <property type="match status" value="1"/>
</dbReference>
<accession>A0A345UN22</accession>
<dbReference type="KEGG" id="cprv:CYPRO_2632"/>
<organism evidence="8 9">
    <name type="scientific">Cyclonatronum proteinivorum</name>
    <dbReference type="NCBI Taxonomy" id="1457365"/>
    <lineage>
        <taxon>Bacteria</taxon>
        <taxon>Pseudomonadati</taxon>
        <taxon>Balneolota</taxon>
        <taxon>Balneolia</taxon>
        <taxon>Balneolales</taxon>
        <taxon>Cyclonatronaceae</taxon>
        <taxon>Cyclonatronum</taxon>
    </lineage>
</organism>
<dbReference type="CDD" id="cd08977">
    <property type="entry name" value="SusD"/>
    <property type="match status" value="1"/>
</dbReference>
<dbReference type="GO" id="GO:0009279">
    <property type="term" value="C:cell outer membrane"/>
    <property type="evidence" value="ECO:0007669"/>
    <property type="project" value="UniProtKB-SubCell"/>
</dbReference>
<name>A0A345UN22_9BACT</name>
<proteinExistence type="inferred from homology"/>
<feature type="domain" description="SusD-like N-terminal" evidence="7">
    <location>
        <begin position="34"/>
        <end position="232"/>
    </location>
</feature>
<dbReference type="InterPro" id="IPR012944">
    <property type="entry name" value="SusD_RagB_dom"/>
</dbReference>
<dbReference type="OrthoDB" id="621570at2"/>
<evidence type="ECO:0000259" key="6">
    <source>
        <dbReference type="Pfam" id="PF07980"/>
    </source>
</evidence>
<dbReference type="EMBL" id="CP027806">
    <property type="protein sequence ID" value="AXJ01874.1"/>
    <property type="molecule type" value="Genomic_DNA"/>
</dbReference>
<evidence type="ECO:0000256" key="1">
    <source>
        <dbReference type="ARBA" id="ARBA00004442"/>
    </source>
</evidence>
<dbReference type="RefSeq" id="WP_114985022.1">
    <property type="nucleotide sequence ID" value="NZ_CP027806.1"/>
</dbReference>
<reference evidence="8 9" key="1">
    <citation type="submission" date="2018-03" db="EMBL/GenBank/DDBJ databases">
        <title>Phenotypic and genomic properties of Cyclonatronum proteinivorum gen. nov., sp. nov., a haloalkaliphilic bacteroidete from soda lakes possessing Na+-translocating rhodopsin.</title>
        <authorList>
            <person name="Toshchakov S.V."/>
            <person name="Korzhenkov A."/>
            <person name="Samarov N.I."/>
            <person name="Kublanov I.V."/>
            <person name="Muntyan M.S."/>
            <person name="Sorokin D.Y."/>
        </authorList>
    </citation>
    <scope>NUCLEOTIDE SEQUENCE [LARGE SCALE GENOMIC DNA]</scope>
    <source>
        <strain evidence="8 9">Omega</strain>
    </source>
</reference>
<evidence type="ECO:0000259" key="7">
    <source>
        <dbReference type="Pfam" id="PF14322"/>
    </source>
</evidence>
<dbReference type="SUPFAM" id="SSF48452">
    <property type="entry name" value="TPR-like"/>
    <property type="match status" value="1"/>
</dbReference>
<dbReference type="InterPro" id="IPR011990">
    <property type="entry name" value="TPR-like_helical_dom_sf"/>
</dbReference>
<evidence type="ECO:0000256" key="4">
    <source>
        <dbReference type="ARBA" id="ARBA00023136"/>
    </source>
</evidence>